<dbReference type="RefSeq" id="WP_114897540.1">
    <property type="nucleotide sequence ID" value="NZ_CP031222.1"/>
</dbReference>
<dbReference type="Proteomes" id="UP000253940">
    <property type="component" value="Chromosome"/>
</dbReference>
<dbReference type="EMBL" id="CP031222">
    <property type="protein sequence ID" value="AXI04374.1"/>
    <property type="molecule type" value="Genomic_DNA"/>
</dbReference>
<gene>
    <name evidence="1" type="ORF">HYN46_00035</name>
    <name evidence="2" type="ORF">HYN46_16950</name>
</gene>
<dbReference type="KEGG" id="mbah:HYN46_16950"/>
<dbReference type="OrthoDB" id="6686096at2"/>
<keyword evidence="3" id="KW-1185">Reference proteome</keyword>
<dbReference type="EMBL" id="CP031222">
    <property type="protein sequence ID" value="AXI01428.1"/>
    <property type="molecule type" value="Genomic_DNA"/>
</dbReference>
<dbReference type="KEGG" id="mbah:HYN46_00035"/>
<evidence type="ECO:0000313" key="2">
    <source>
        <dbReference type="EMBL" id="AXI04374.1"/>
    </source>
</evidence>
<dbReference type="AlphaFoldDB" id="A0A345P2B9"/>
<proteinExistence type="predicted"/>
<reference evidence="1 3" key="1">
    <citation type="submission" date="2018-07" db="EMBL/GenBank/DDBJ databases">
        <title>Genome sequencing of Moraxellaceae gen. HYN0046.</title>
        <authorList>
            <person name="Kim M."/>
            <person name="Yi H."/>
        </authorList>
    </citation>
    <scope>NUCLEOTIDE SEQUENCE [LARGE SCALE GENOMIC DNA]</scope>
    <source>
        <strain evidence="1 3">HYN0046</strain>
    </source>
</reference>
<evidence type="ECO:0000313" key="1">
    <source>
        <dbReference type="EMBL" id="AXI01428.1"/>
    </source>
</evidence>
<name>A0A345P2B9_9GAMM</name>
<protein>
    <submittedName>
        <fullName evidence="1">Uncharacterized protein</fullName>
    </submittedName>
</protein>
<accession>A0A345P2B9</accession>
<sequence length="196" mass="21929">MLPNGVLSTTPITGSFIAPDNQPFSYTTDYEKGGIHLQDPSQGLDVQVWTAQVKLDGIYISAPNTPEVKILSGLRYTEVGLSFDQNMNPHISFVQNGNAGLLWYDSAAHANATMMIPDAINPRTCLDDKRSLSSSSSDVLLFYLKSDNHLYYRQQRDRFGIEYPLGVVDGNVLRRVGMNQKYRLQIEIEKLSKPTI</sequence>
<evidence type="ECO:0000313" key="3">
    <source>
        <dbReference type="Proteomes" id="UP000253940"/>
    </source>
</evidence>
<organism evidence="1 3">
    <name type="scientific">Aquirhabdus parva</name>
    <dbReference type="NCBI Taxonomy" id="2283318"/>
    <lineage>
        <taxon>Bacteria</taxon>
        <taxon>Pseudomonadati</taxon>
        <taxon>Pseudomonadota</taxon>
        <taxon>Gammaproteobacteria</taxon>
        <taxon>Moraxellales</taxon>
        <taxon>Moraxellaceae</taxon>
        <taxon>Aquirhabdus</taxon>
    </lineage>
</organism>